<dbReference type="Gene3D" id="3.20.20.80">
    <property type="entry name" value="Glycosidases"/>
    <property type="match status" value="1"/>
</dbReference>
<evidence type="ECO:0000313" key="5">
    <source>
        <dbReference type="EMBL" id="GEM01394.1"/>
    </source>
</evidence>
<comment type="similarity">
    <text evidence="1 4">Belongs to the glycosyl hydrolase 1 family.</text>
</comment>
<dbReference type="PANTHER" id="PTHR10353">
    <property type="entry name" value="GLYCOSYL HYDROLASE"/>
    <property type="match status" value="1"/>
</dbReference>
<proteinExistence type="inferred from homology"/>
<dbReference type="STRING" id="306540.SAMN05421839_11036"/>
<dbReference type="Proteomes" id="UP000321547">
    <property type="component" value="Unassembled WGS sequence"/>
</dbReference>
<evidence type="ECO:0000256" key="3">
    <source>
        <dbReference type="ARBA" id="ARBA00023295"/>
    </source>
</evidence>
<dbReference type="InterPro" id="IPR017853">
    <property type="entry name" value="GH"/>
</dbReference>
<evidence type="ECO:0000313" key="7">
    <source>
        <dbReference type="Proteomes" id="UP000242243"/>
    </source>
</evidence>
<dbReference type="PRINTS" id="PR00131">
    <property type="entry name" value="GLHYDRLASE1"/>
</dbReference>
<dbReference type="PANTHER" id="PTHR10353:SF139">
    <property type="entry name" value="6-PHOSPHO-BETA-GLUCOSIDASE GMUD"/>
    <property type="match status" value="1"/>
</dbReference>
<sequence length="463" mass="54417">MVHYDFPPDFLWGAASSATQSEGTVAGDEKAENIWDYWFKTNPEKFYHGVGPSITSDFYQQFEEDIQRMKNINFNSFRTSISWSRLLPDGEHVNPEAVTFYNHVIDRLIEANIKPIINLFHFDMPMHLQEKGGWENSDIIKAFSYYAEQAFKLFGDRVKMWTTFNEPIVPVEMGYLNTYHYPAVIDMKRAVVVAYHSMLSSAKAIETYRERNLDGEIGIILNLTPSYPKSESEADIKAAHLADLFYNRSFLDPSVLGEYPEELVQLIDEHALLPERIENDVALLKANTVDFLGVNYYQPRRIKAKETTNAFENITPESFFDYYEDPNRRINPHRGWEIYEKGMYDIAMNIKQNYHNIPWYISENGMGVSGEERFINDDGMVEDDYRIEFYEEHLKWLHLAMQEGANCFGFHTWTFIDNWSWLNAYKNRYGFYRLNLEDQTRHIKKSGLWFKALVKRNGFDTNE</sequence>
<evidence type="ECO:0000256" key="1">
    <source>
        <dbReference type="ARBA" id="ARBA00010838"/>
    </source>
</evidence>
<accession>A0A1I5NPF4</accession>
<dbReference type="EMBL" id="FOXC01000010">
    <property type="protein sequence ID" value="SFP23186.1"/>
    <property type="molecule type" value="Genomic_DNA"/>
</dbReference>
<dbReference type="EMBL" id="BJWI01000009">
    <property type="protein sequence ID" value="GEM01394.1"/>
    <property type="molecule type" value="Genomic_DNA"/>
</dbReference>
<gene>
    <name evidence="5" type="ORF">HHA03_09260</name>
    <name evidence="6" type="ORF">SAMN05421839_11036</name>
</gene>
<reference evidence="5 8" key="2">
    <citation type="submission" date="2019-07" db="EMBL/GenBank/DDBJ databases">
        <title>Whole genome shotgun sequence of Halolactibacillus halophilus NBRC 100868.</title>
        <authorList>
            <person name="Hosoyama A."/>
            <person name="Uohara A."/>
            <person name="Ohji S."/>
            <person name="Ichikawa N."/>
        </authorList>
    </citation>
    <scope>NUCLEOTIDE SEQUENCE [LARGE SCALE GENOMIC DNA]</scope>
    <source>
        <strain evidence="5 8">NBRC 100868</strain>
    </source>
</reference>
<dbReference type="GO" id="GO:0016052">
    <property type="term" value="P:carbohydrate catabolic process"/>
    <property type="evidence" value="ECO:0007669"/>
    <property type="project" value="TreeGrafter"/>
</dbReference>
<dbReference type="InterPro" id="IPR001360">
    <property type="entry name" value="Glyco_hydro_1"/>
</dbReference>
<dbReference type="RefSeq" id="WP_089831161.1">
    <property type="nucleotide sequence ID" value="NZ_BJWI01000009.1"/>
</dbReference>
<evidence type="ECO:0000256" key="4">
    <source>
        <dbReference type="RuleBase" id="RU003690"/>
    </source>
</evidence>
<dbReference type="Pfam" id="PF00232">
    <property type="entry name" value="Glyco_hydro_1"/>
    <property type="match status" value="1"/>
</dbReference>
<keyword evidence="3" id="KW-0326">Glycosidase</keyword>
<dbReference type="AlphaFoldDB" id="A0A1I5NPF4"/>
<dbReference type="FunFam" id="3.20.20.80:FF:000004">
    <property type="entry name" value="Beta-glucosidase 6-phospho-beta-glucosidase"/>
    <property type="match status" value="1"/>
</dbReference>
<dbReference type="GO" id="GO:0008422">
    <property type="term" value="F:beta-glucosidase activity"/>
    <property type="evidence" value="ECO:0007669"/>
    <property type="project" value="TreeGrafter"/>
</dbReference>
<name>A0A1I5NPF4_9BACI</name>
<dbReference type="OrthoDB" id="9765195at2"/>
<keyword evidence="8" id="KW-1185">Reference proteome</keyword>
<dbReference type="SUPFAM" id="SSF51445">
    <property type="entry name" value="(Trans)glycosidases"/>
    <property type="match status" value="1"/>
</dbReference>
<evidence type="ECO:0000313" key="6">
    <source>
        <dbReference type="EMBL" id="SFP23186.1"/>
    </source>
</evidence>
<evidence type="ECO:0000313" key="8">
    <source>
        <dbReference type="Proteomes" id="UP000321547"/>
    </source>
</evidence>
<reference evidence="6 7" key="1">
    <citation type="submission" date="2016-10" db="EMBL/GenBank/DDBJ databases">
        <authorList>
            <person name="de Groot N.N."/>
        </authorList>
    </citation>
    <scope>NUCLEOTIDE SEQUENCE [LARGE SCALE GENOMIC DNA]</scope>
    <source>
        <strain evidence="6 7">DSM 17073</strain>
    </source>
</reference>
<dbReference type="Proteomes" id="UP000242243">
    <property type="component" value="Unassembled WGS sequence"/>
</dbReference>
<organism evidence="6 7">
    <name type="scientific">Halolactibacillus halophilus</name>
    <dbReference type="NCBI Taxonomy" id="306540"/>
    <lineage>
        <taxon>Bacteria</taxon>
        <taxon>Bacillati</taxon>
        <taxon>Bacillota</taxon>
        <taxon>Bacilli</taxon>
        <taxon>Bacillales</taxon>
        <taxon>Bacillaceae</taxon>
        <taxon>Halolactibacillus</taxon>
    </lineage>
</organism>
<evidence type="ECO:0000256" key="2">
    <source>
        <dbReference type="ARBA" id="ARBA00022801"/>
    </source>
</evidence>
<dbReference type="GO" id="GO:0005829">
    <property type="term" value="C:cytosol"/>
    <property type="evidence" value="ECO:0007669"/>
    <property type="project" value="TreeGrafter"/>
</dbReference>
<keyword evidence="2 5" id="KW-0378">Hydrolase</keyword>
<protein>
    <submittedName>
        <fullName evidence="6">6-phospho-beta-glucosidase</fullName>
    </submittedName>
    <submittedName>
        <fullName evidence="5">Glycosyl hydrolase</fullName>
    </submittedName>
</protein>